<dbReference type="InterPro" id="IPR000551">
    <property type="entry name" value="MerR-type_HTH_dom"/>
</dbReference>
<evidence type="ECO:0000256" key="2">
    <source>
        <dbReference type="ARBA" id="ARBA00010752"/>
    </source>
</evidence>
<comment type="subcellular location">
    <subcellularLocation>
        <location evidence="1">Cytoplasm</location>
    </subcellularLocation>
</comment>
<dbReference type="OrthoDB" id="9802944at2"/>
<dbReference type="InterPro" id="IPR001001">
    <property type="entry name" value="DNA_polIII_beta"/>
</dbReference>
<dbReference type="SUPFAM" id="SSF46955">
    <property type="entry name" value="Putative DNA-binding domain"/>
    <property type="match status" value="1"/>
</dbReference>
<evidence type="ECO:0000313" key="11">
    <source>
        <dbReference type="Proteomes" id="UP000274907"/>
    </source>
</evidence>
<evidence type="ECO:0000256" key="1">
    <source>
        <dbReference type="ARBA" id="ARBA00004496"/>
    </source>
</evidence>
<keyword evidence="11" id="KW-1185">Reference proteome</keyword>
<dbReference type="PROSITE" id="PS50937">
    <property type="entry name" value="HTH_MERR_2"/>
    <property type="match status" value="1"/>
</dbReference>
<feature type="domain" description="HTH merR-type" evidence="9">
    <location>
        <begin position="6"/>
        <end position="76"/>
    </location>
</feature>
<dbReference type="Proteomes" id="UP000274907">
    <property type="component" value="Unassembled WGS sequence"/>
</dbReference>
<comment type="similarity">
    <text evidence="2">Belongs to the beta sliding clamp family.</text>
</comment>
<reference evidence="10 11" key="1">
    <citation type="submission" date="2018-12" db="EMBL/GenBank/DDBJ databases">
        <title>YIM 101343 draft genome.</title>
        <authorList>
            <person name="Chen X."/>
        </authorList>
    </citation>
    <scope>NUCLEOTIDE SEQUENCE [LARGE SCALE GENOMIC DNA]</scope>
    <source>
        <strain evidence="10 11">YIM 101343</strain>
    </source>
</reference>
<name>A0A430I130_9CORY</name>
<gene>
    <name evidence="10" type="ORF">EAH68_02020</name>
</gene>
<dbReference type="PANTHER" id="PTHR30478:SF0">
    <property type="entry name" value="BETA SLIDING CLAMP"/>
    <property type="match status" value="1"/>
</dbReference>
<accession>A0A430I130</accession>
<protein>
    <submittedName>
        <fullName evidence="10">MerR family transcriptional regulator</fullName>
    </submittedName>
</protein>
<dbReference type="PANTHER" id="PTHR30478">
    <property type="entry name" value="DNA POLYMERASE III SUBUNIT BETA"/>
    <property type="match status" value="1"/>
</dbReference>
<dbReference type="InterPro" id="IPR009061">
    <property type="entry name" value="DNA-bd_dom_put_sf"/>
</dbReference>
<dbReference type="SMART" id="SM00480">
    <property type="entry name" value="POL3Bc"/>
    <property type="match status" value="1"/>
</dbReference>
<dbReference type="GO" id="GO:0008408">
    <property type="term" value="F:3'-5' exonuclease activity"/>
    <property type="evidence" value="ECO:0007669"/>
    <property type="project" value="InterPro"/>
</dbReference>
<dbReference type="GO" id="GO:0003887">
    <property type="term" value="F:DNA-directed DNA polymerase activity"/>
    <property type="evidence" value="ECO:0007669"/>
    <property type="project" value="UniProtKB-KW"/>
</dbReference>
<dbReference type="AlphaFoldDB" id="A0A430I130"/>
<dbReference type="RefSeq" id="WP_126119649.1">
    <property type="nucleotide sequence ID" value="NZ_RXHJ01000002.1"/>
</dbReference>
<dbReference type="GO" id="GO:0006271">
    <property type="term" value="P:DNA strand elongation involved in DNA replication"/>
    <property type="evidence" value="ECO:0007669"/>
    <property type="project" value="TreeGrafter"/>
</dbReference>
<dbReference type="InterPro" id="IPR022637">
    <property type="entry name" value="DNA_polIII_beta_cen"/>
</dbReference>
<dbReference type="GO" id="GO:0009360">
    <property type="term" value="C:DNA polymerase III complex"/>
    <property type="evidence" value="ECO:0007669"/>
    <property type="project" value="InterPro"/>
</dbReference>
<evidence type="ECO:0000256" key="6">
    <source>
        <dbReference type="ARBA" id="ARBA00022705"/>
    </source>
</evidence>
<evidence type="ECO:0000256" key="8">
    <source>
        <dbReference type="ARBA" id="ARBA00023125"/>
    </source>
</evidence>
<dbReference type="SMART" id="SM00422">
    <property type="entry name" value="HTH_MERR"/>
    <property type="match status" value="1"/>
</dbReference>
<dbReference type="Gene3D" id="1.10.1660.10">
    <property type="match status" value="1"/>
</dbReference>
<evidence type="ECO:0000256" key="3">
    <source>
        <dbReference type="ARBA" id="ARBA00022490"/>
    </source>
</evidence>
<keyword evidence="6" id="KW-0235">DNA replication</keyword>
<dbReference type="PROSITE" id="PS00552">
    <property type="entry name" value="HTH_MERR_1"/>
    <property type="match status" value="1"/>
</dbReference>
<evidence type="ECO:0000259" key="9">
    <source>
        <dbReference type="PROSITE" id="PS50937"/>
    </source>
</evidence>
<keyword evidence="3" id="KW-0963">Cytoplasm</keyword>
<dbReference type="InterPro" id="IPR046938">
    <property type="entry name" value="DNA_clamp_sf"/>
</dbReference>
<evidence type="ECO:0000256" key="5">
    <source>
        <dbReference type="ARBA" id="ARBA00022695"/>
    </source>
</evidence>
<dbReference type="GO" id="GO:0005737">
    <property type="term" value="C:cytoplasm"/>
    <property type="evidence" value="ECO:0007669"/>
    <property type="project" value="UniProtKB-SubCell"/>
</dbReference>
<keyword evidence="8" id="KW-0238">DNA-binding</keyword>
<dbReference type="Gene3D" id="3.10.150.10">
    <property type="entry name" value="DNA Polymerase III, subunit A, domain 2"/>
    <property type="match status" value="2"/>
</dbReference>
<evidence type="ECO:0000256" key="4">
    <source>
        <dbReference type="ARBA" id="ARBA00022679"/>
    </source>
</evidence>
<dbReference type="EMBL" id="RXHJ01000002">
    <property type="protein sequence ID" value="RSZ65553.1"/>
    <property type="molecule type" value="Genomic_DNA"/>
</dbReference>
<keyword evidence="4" id="KW-0808">Transferase</keyword>
<sequence length="364" mass="39665">MTETELMPIGVFARRTGLTASALRFYDDAGLLPPADVDPHSGYRRYGHDQIHRAKLLRELREISMPLTAIQEVFDAPPEEAGALIDAHAAGIAADARAAQARAAAIKDHLGASGKRPTLHLRGPVLAEAIEQVFTATGRTPDHPALSGVYVRVDHAEVSLTATDRYRLTRRTLIAAGPSPQPWSGVLDGEQLRWISHEVRHNLDVAVELDDAEVTFRVSEGRRFSCRVIGIEYPDFQLMLDSLSEVRCRVVVPKHLLLRALESVAHQATTLSGSDDLLMVRDGETTGHAHRIGAEIAGRMGEISFATTQLFPAVSSAIGPDVVLELRGKDQPVTVRSADRGDLTTVLMPTLIDLNNESEEKTHA</sequence>
<organism evidence="10 11">
    <name type="scientific">Corynebacterium hylobatis</name>
    <dbReference type="NCBI Taxonomy" id="1859290"/>
    <lineage>
        <taxon>Bacteria</taxon>
        <taxon>Bacillati</taxon>
        <taxon>Actinomycetota</taxon>
        <taxon>Actinomycetes</taxon>
        <taxon>Mycobacteriales</taxon>
        <taxon>Corynebacteriaceae</taxon>
        <taxon>Corynebacterium</taxon>
    </lineage>
</organism>
<dbReference type="GO" id="GO:0006355">
    <property type="term" value="P:regulation of DNA-templated transcription"/>
    <property type="evidence" value="ECO:0007669"/>
    <property type="project" value="InterPro"/>
</dbReference>
<dbReference type="Pfam" id="PF02767">
    <property type="entry name" value="DNA_pol3_beta_2"/>
    <property type="match status" value="1"/>
</dbReference>
<keyword evidence="7" id="KW-0239">DNA-directed DNA polymerase</keyword>
<evidence type="ECO:0000256" key="7">
    <source>
        <dbReference type="ARBA" id="ARBA00022932"/>
    </source>
</evidence>
<dbReference type="GO" id="GO:0003677">
    <property type="term" value="F:DNA binding"/>
    <property type="evidence" value="ECO:0007669"/>
    <property type="project" value="UniProtKB-KW"/>
</dbReference>
<evidence type="ECO:0000313" key="10">
    <source>
        <dbReference type="EMBL" id="RSZ65553.1"/>
    </source>
</evidence>
<dbReference type="SUPFAM" id="SSF55979">
    <property type="entry name" value="DNA clamp"/>
    <property type="match status" value="2"/>
</dbReference>
<comment type="caution">
    <text evidence="10">The sequence shown here is derived from an EMBL/GenBank/DDBJ whole genome shotgun (WGS) entry which is preliminary data.</text>
</comment>
<keyword evidence="5" id="KW-0548">Nucleotidyltransferase</keyword>
<dbReference type="Pfam" id="PF13411">
    <property type="entry name" value="MerR_1"/>
    <property type="match status" value="1"/>
</dbReference>
<proteinExistence type="inferred from homology"/>